<keyword evidence="3" id="KW-1185">Reference proteome</keyword>
<evidence type="ECO:0000313" key="2">
    <source>
        <dbReference type="EMBL" id="KAK9711739.1"/>
    </source>
</evidence>
<dbReference type="EMBL" id="JASPKY010000274">
    <property type="protein sequence ID" value="KAK9711739.1"/>
    <property type="molecule type" value="Genomic_DNA"/>
</dbReference>
<organism evidence="2 3">
    <name type="scientific">Popillia japonica</name>
    <name type="common">Japanese beetle</name>
    <dbReference type="NCBI Taxonomy" id="7064"/>
    <lineage>
        <taxon>Eukaryota</taxon>
        <taxon>Metazoa</taxon>
        <taxon>Ecdysozoa</taxon>
        <taxon>Arthropoda</taxon>
        <taxon>Hexapoda</taxon>
        <taxon>Insecta</taxon>
        <taxon>Pterygota</taxon>
        <taxon>Neoptera</taxon>
        <taxon>Endopterygota</taxon>
        <taxon>Coleoptera</taxon>
        <taxon>Polyphaga</taxon>
        <taxon>Scarabaeiformia</taxon>
        <taxon>Scarabaeidae</taxon>
        <taxon>Rutelinae</taxon>
        <taxon>Popillia</taxon>
    </lineage>
</organism>
<comment type="caution">
    <text evidence="2">The sequence shown here is derived from an EMBL/GenBank/DDBJ whole genome shotgun (WGS) entry which is preliminary data.</text>
</comment>
<feature type="compositionally biased region" description="Polar residues" evidence="1">
    <location>
        <begin position="131"/>
        <end position="145"/>
    </location>
</feature>
<dbReference type="AlphaFoldDB" id="A0AAW1K2I4"/>
<evidence type="ECO:0000313" key="3">
    <source>
        <dbReference type="Proteomes" id="UP001458880"/>
    </source>
</evidence>
<feature type="compositionally biased region" description="Polar residues" evidence="1">
    <location>
        <begin position="170"/>
        <end position="179"/>
    </location>
</feature>
<accession>A0AAW1K2I4</accession>
<evidence type="ECO:0000256" key="1">
    <source>
        <dbReference type="SAM" id="MobiDB-lite"/>
    </source>
</evidence>
<dbReference type="Proteomes" id="UP001458880">
    <property type="component" value="Unassembled WGS sequence"/>
</dbReference>
<proteinExistence type="predicted"/>
<reference evidence="2 3" key="1">
    <citation type="journal article" date="2024" name="BMC Genomics">
        <title>De novo assembly and annotation of Popillia japonica's genome with initial clues to its potential as an invasive pest.</title>
        <authorList>
            <person name="Cucini C."/>
            <person name="Boschi S."/>
            <person name="Funari R."/>
            <person name="Cardaioli E."/>
            <person name="Iannotti N."/>
            <person name="Marturano G."/>
            <person name="Paoli F."/>
            <person name="Bruttini M."/>
            <person name="Carapelli A."/>
            <person name="Frati F."/>
            <person name="Nardi F."/>
        </authorList>
    </citation>
    <scope>NUCLEOTIDE SEQUENCE [LARGE SCALE GENOMIC DNA]</scope>
    <source>
        <strain evidence="2">DMR45628</strain>
    </source>
</reference>
<feature type="region of interest" description="Disordered" evidence="1">
    <location>
        <begin position="68"/>
        <end position="218"/>
    </location>
</feature>
<name>A0AAW1K2I4_POPJA</name>
<feature type="compositionally biased region" description="Basic and acidic residues" evidence="1">
    <location>
        <begin position="112"/>
        <end position="130"/>
    </location>
</feature>
<protein>
    <submittedName>
        <fullName evidence="2">Uncharacterized protein</fullName>
    </submittedName>
</protein>
<feature type="compositionally biased region" description="Low complexity" evidence="1">
    <location>
        <begin position="79"/>
        <end position="101"/>
    </location>
</feature>
<gene>
    <name evidence="2" type="ORF">QE152_g25292</name>
</gene>
<sequence length="287" mass="32084">MVGVVSQPMVDEQRYEVQHVRHQVVFNVVKSFTSKNLKIARETLNIEPSEEEGGRPHEWRRLVGSIRRRVQRHASTSGSQETPTSTATTTTGPTSPQQSISRKNSLTQSRFDFFKKSKDESSKSSAEKNQKPLTRQKSVEQNPTPKVQDYFKALTSKDKSKSMSVKSVHNLASPTSSFNLRGLRKNDKILSSSSSPGGDAKTAKVSFSQKKMNKRDERNANRDDFLKATMRIFLVVSPPVGKIQGDPVGYDSRSDVTGELIMKTRSIQYKCVLSCETLKLGVNKTLS</sequence>